<protein>
    <recommendedName>
        <fullName evidence="2">DUF732 domain-containing protein</fullName>
    </recommendedName>
</protein>
<dbReference type="PATRIC" id="fig|37916.4.peg.4236"/>
<evidence type="ECO:0000313" key="4">
    <source>
        <dbReference type="Proteomes" id="UP000036513"/>
    </source>
</evidence>
<dbReference type="InterPro" id="IPR006311">
    <property type="entry name" value="TAT_signal"/>
</dbReference>
<evidence type="ECO:0000259" key="2">
    <source>
        <dbReference type="Pfam" id="PF05305"/>
    </source>
</evidence>
<reference evidence="3 4" key="1">
    <citation type="journal article" date="2015" name="Genome Biol. Evol.">
        <title>Characterization of Three Mycobacterium spp. with Potential Use in Bioremediation by Genome Sequencing and Comparative Genomics.</title>
        <authorList>
            <person name="Das S."/>
            <person name="Pettersson B.M."/>
            <person name="Behra P.R."/>
            <person name="Ramesh M."/>
            <person name="Dasgupta S."/>
            <person name="Bhattacharya A."/>
            <person name="Kirsebom L.A."/>
        </authorList>
    </citation>
    <scope>NUCLEOTIDE SEQUENCE [LARGE SCALE GENOMIC DNA]</scope>
    <source>
        <strain evidence="3 4">DSM 43826</strain>
    </source>
</reference>
<accession>A0A0J6VKY5</accession>
<sequence length="114" mass="12021" precursor="true">MNHRRTVVTAIVATGIALGMAAPAQAQTADQWFTDTVGKMNIPFAPDTDLPQVGKQVCEMLTTSLSSNSVNPVPAVRGVLTTLTSRGLDRAQAGGLLKASVQAYCPQHARFVGR</sequence>
<feature type="chain" id="PRO_5005283076" description="DUF732 domain-containing protein" evidence="1">
    <location>
        <begin position="27"/>
        <end position="114"/>
    </location>
</feature>
<dbReference type="AlphaFoldDB" id="A0A0J6VKY5"/>
<gene>
    <name evidence="3" type="ORF">MCHLDSM_04259</name>
</gene>
<feature type="signal peptide" evidence="1">
    <location>
        <begin position="1"/>
        <end position="26"/>
    </location>
</feature>
<organism evidence="3 4">
    <name type="scientific">Mycolicibacterium chlorophenolicum</name>
    <dbReference type="NCBI Taxonomy" id="37916"/>
    <lineage>
        <taxon>Bacteria</taxon>
        <taxon>Bacillati</taxon>
        <taxon>Actinomycetota</taxon>
        <taxon>Actinomycetes</taxon>
        <taxon>Mycobacteriales</taxon>
        <taxon>Mycobacteriaceae</taxon>
        <taxon>Mycolicibacterium</taxon>
    </lineage>
</organism>
<feature type="domain" description="DUF732" evidence="2">
    <location>
        <begin position="29"/>
        <end position="107"/>
    </location>
</feature>
<evidence type="ECO:0000256" key="1">
    <source>
        <dbReference type="SAM" id="SignalP"/>
    </source>
</evidence>
<name>A0A0J6VKY5_9MYCO</name>
<proteinExistence type="predicted"/>
<evidence type="ECO:0000313" key="3">
    <source>
        <dbReference type="EMBL" id="KMO71670.1"/>
    </source>
</evidence>
<dbReference type="InterPro" id="IPR007969">
    <property type="entry name" value="DUF732"/>
</dbReference>
<keyword evidence="4" id="KW-1185">Reference proteome</keyword>
<dbReference type="PROSITE" id="PS51318">
    <property type="entry name" value="TAT"/>
    <property type="match status" value="1"/>
</dbReference>
<comment type="caution">
    <text evidence="3">The sequence shown here is derived from an EMBL/GenBank/DDBJ whole genome shotgun (WGS) entry which is preliminary data.</text>
</comment>
<dbReference type="Proteomes" id="UP000036513">
    <property type="component" value="Unassembled WGS sequence"/>
</dbReference>
<keyword evidence="1" id="KW-0732">Signal</keyword>
<dbReference type="EMBL" id="JYNL01000051">
    <property type="protein sequence ID" value="KMO71670.1"/>
    <property type="molecule type" value="Genomic_DNA"/>
</dbReference>
<dbReference type="Pfam" id="PF05305">
    <property type="entry name" value="DUF732"/>
    <property type="match status" value="1"/>
</dbReference>
<dbReference type="STRING" id="37916.MCHLDSM_04259"/>
<dbReference type="RefSeq" id="WP_048419619.1">
    <property type="nucleotide sequence ID" value="NZ_JYNL01000051.1"/>
</dbReference>